<keyword evidence="2" id="KW-1133">Transmembrane helix</keyword>
<sequence length="277" mass="32033">MFKRTFEVLQRFHFVFFYFVLLVDLCFSYRLHRQKKNLTQQLQLPITLSKAFSLEVVHWIIRQSTSAVTTSCDSAIDSWEELDHDDSKLDEVNTHPLFYDQFHFVSYLTLVLQIQSALGRVKIRKPKVDFFASTETFSAAWDEKDLPNVLEAYDLPPRKTYDDIKYELAKLDCADVTFQKVDESHCLISFSSANRGACPWLRLRSICDASAAGKEKARLRSSCLKPYKPRPQTTMVVARRLVENALGKRSNVSAEQRKAERKRLNDAKAKKSTTANY</sequence>
<dbReference type="Proteomes" id="UP000046393">
    <property type="component" value="Unplaced"/>
</dbReference>
<protein>
    <submittedName>
        <fullName evidence="4">NIN-like protein</fullName>
    </submittedName>
</protein>
<evidence type="ECO:0000256" key="2">
    <source>
        <dbReference type="SAM" id="Phobius"/>
    </source>
</evidence>
<feature type="region of interest" description="Disordered" evidence="1">
    <location>
        <begin position="248"/>
        <end position="277"/>
    </location>
</feature>
<dbReference type="WBParaSite" id="SMUV_0000313301-mRNA-1">
    <property type="protein sequence ID" value="SMUV_0000313301-mRNA-1"/>
    <property type="gene ID" value="SMUV_0000313301"/>
</dbReference>
<dbReference type="PANTHER" id="PTHR21678:SF0">
    <property type="entry name" value="C3H1-TYPE DOMAIN-CONTAINING PROTEIN"/>
    <property type="match status" value="1"/>
</dbReference>
<organism evidence="3 4">
    <name type="scientific">Syphacia muris</name>
    <dbReference type="NCBI Taxonomy" id="451379"/>
    <lineage>
        <taxon>Eukaryota</taxon>
        <taxon>Metazoa</taxon>
        <taxon>Ecdysozoa</taxon>
        <taxon>Nematoda</taxon>
        <taxon>Chromadorea</taxon>
        <taxon>Rhabditida</taxon>
        <taxon>Spirurina</taxon>
        <taxon>Oxyuridomorpha</taxon>
        <taxon>Oxyuroidea</taxon>
        <taxon>Oxyuridae</taxon>
        <taxon>Syphacia</taxon>
    </lineage>
</organism>
<evidence type="ECO:0000313" key="4">
    <source>
        <dbReference type="WBParaSite" id="SMUV_0000313301-mRNA-1"/>
    </source>
</evidence>
<name>A0A0N5AFR6_9BILA</name>
<evidence type="ECO:0000313" key="3">
    <source>
        <dbReference type="Proteomes" id="UP000046393"/>
    </source>
</evidence>
<keyword evidence="2" id="KW-0812">Transmembrane</keyword>
<keyword evidence="3" id="KW-1185">Reference proteome</keyword>
<proteinExistence type="predicted"/>
<dbReference type="AlphaFoldDB" id="A0A0N5AFR6"/>
<dbReference type="PANTHER" id="PTHR21678">
    <property type="entry name" value="GROWTH INHIBITION AND DIFFERENTIATION RELATED PROTEIN 88"/>
    <property type="match status" value="1"/>
</dbReference>
<feature type="compositionally biased region" description="Basic and acidic residues" evidence="1">
    <location>
        <begin position="255"/>
        <end position="269"/>
    </location>
</feature>
<reference evidence="4" key="1">
    <citation type="submission" date="2017-02" db="UniProtKB">
        <authorList>
            <consortium name="WormBaseParasite"/>
        </authorList>
    </citation>
    <scope>IDENTIFICATION</scope>
</reference>
<evidence type="ECO:0000256" key="1">
    <source>
        <dbReference type="SAM" id="MobiDB-lite"/>
    </source>
</evidence>
<keyword evidence="2" id="KW-0472">Membrane</keyword>
<feature type="transmembrane region" description="Helical" evidence="2">
    <location>
        <begin position="12"/>
        <end position="31"/>
    </location>
</feature>
<dbReference type="InterPro" id="IPR039884">
    <property type="entry name" value="R3HC1/R3HCL"/>
</dbReference>
<dbReference type="STRING" id="451379.A0A0N5AFR6"/>
<accession>A0A0N5AFR6</accession>